<reference evidence="2" key="1">
    <citation type="submission" date="2022-09" db="EMBL/GenBank/DDBJ databases">
        <authorList>
            <person name="Duchaud E."/>
        </authorList>
    </citation>
    <scope>NUCLEOTIDE SEQUENCE</scope>
    <source>
        <strain evidence="2">TRV642</strain>
    </source>
</reference>
<dbReference type="EMBL" id="OX336425">
    <property type="protein sequence ID" value="CAI2765720.1"/>
    <property type="molecule type" value="Genomic_DNA"/>
</dbReference>
<keyword evidence="1" id="KW-0812">Transmembrane</keyword>
<evidence type="ECO:0000313" key="3">
    <source>
        <dbReference type="Proteomes" id="UP001152749"/>
    </source>
</evidence>
<protein>
    <submittedName>
        <fullName evidence="2">Uncharacterized protein</fullName>
    </submittedName>
</protein>
<evidence type="ECO:0000313" key="2">
    <source>
        <dbReference type="EMBL" id="CAI2765720.1"/>
    </source>
</evidence>
<dbReference type="RefSeq" id="WP_263362114.1">
    <property type="nucleotide sequence ID" value="NZ_OX336425.1"/>
</dbReference>
<keyword evidence="1" id="KW-1133">Transmembrane helix</keyword>
<feature type="transmembrane region" description="Helical" evidence="1">
    <location>
        <begin position="82"/>
        <end position="107"/>
    </location>
</feature>
<organism evidence="2 3">
    <name type="scientific">Flavobacterium collinsii</name>
    <dbReference type="NCBI Taxonomy" id="1114861"/>
    <lineage>
        <taxon>Bacteria</taxon>
        <taxon>Pseudomonadati</taxon>
        <taxon>Bacteroidota</taxon>
        <taxon>Flavobacteriia</taxon>
        <taxon>Flavobacteriales</taxon>
        <taxon>Flavobacteriaceae</taxon>
        <taxon>Flavobacterium</taxon>
    </lineage>
</organism>
<evidence type="ECO:0000256" key="1">
    <source>
        <dbReference type="SAM" id="Phobius"/>
    </source>
</evidence>
<name>A0A9W4X8L1_9FLAO</name>
<gene>
    <name evidence="2" type="ORF">TRV642_0681</name>
</gene>
<feature type="transmembrane region" description="Helical" evidence="1">
    <location>
        <begin position="38"/>
        <end position="62"/>
    </location>
</feature>
<dbReference type="KEGG" id="fcs:TRV642_0681"/>
<dbReference type="AlphaFoldDB" id="A0A9W4X8L1"/>
<feature type="transmembrane region" description="Helical" evidence="1">
    <location>
        <begin position="153"/>
        <end position="174"/>
    </location>
</feature>
<accession>A0A9W4X8L1</accession>
<dbReference type="Proteomes" id="UP001152749">
    <property type="component" value="Chromosome"/>
</dbReference>
<feature type="transmembrane region" description="Helical" evidence="1">
    <location>
        <begin position="119"/>
        <end position="141"/>
    </location>
</feature>
<feature type="transmembrane region" description="Helical" evidence="1">
    <location>
        <begin position="6"/>
        <end position="26"/>
    </location>
</feature>
<sequence length="457" mass="51573">MIKSYKIILIVQFFVLTVFGFVLYNIEYGIAFAVISKLILLLIGFFLLMILGISILIQRLIISILQSDSEVEDLENSNEDKFWRISFFANLVVGTIVFLSSVICVIVDFEIGIKGYSGFGLRFSIFLGILFIASLVIGLFLRIKDSVNEVSGLLGGLMILLSVLIFGSSLYFGLNQLISPQYSSSEIIKAIPFVPEVDETEVAQDSAYAAIDSTMIDSSATFGQDEITDEELSDEEEDDYYGFKKMKPTGVKSTGFFKEYFDRSYTDTKVRNLIQYFLADFLNLKKGEYYISTKNVIDTESQIAEYSEIKHVGKVLRVDNEALAKSFKSYSPIIYSLLSKKIYVESNLKQLVDVLIASRDDVSNTDDGSKAMDKVYNMMISRTNRDSPTDCYRKIAPYISNSTLALLKKKAYAIGGSSEEAAAIIVYSFWARRYHDGNDTVVYDILKEIKKHYGERE</sequence>
<proteinExistence type="predicted"/>
<keyword evidence="1" id="KW-0472">Membrane</keyword>